<dbReference type="OrthoDB" id="10574229at2759"/>
<accession>A0A1R1YS79</accession>
<evidence type="ECO:0000313" key="3">
    <source>
        <dbReference type="Proteomes" id="UP000187429"/>
    </source>
</evidence>
<proteinExistence type="predicted"/>
<sequence length="219" mass="24089">MARGQVEKDSQNINLHAPHQSSNQQLQEILLQPNSDQDFSSKNSSLNNESMWSKFITEDLPQPSSSDSENSLTTNNTFSSKNPESLNSSIKAHNPKITSHRIDNKKFTADNSNLPHAAVSKIAENQHLHKAINESRLPKFSPTISTDENFKDIDTLEPQSSNGLLNSNTSETSSNSKSNNVSNTTKNITKIAKSNKSSDNSMWSKFVCSSDSSSSNDSD</sequence>
<feature type="compositionally biased region" description="Basic and acidic residues" evidence="1">
    <location>
        <begin position="1"/>
        <end position="10"/>
    </location>
</feature>
<keyword evidence="3" id="KW-1185">Reference proteome</keyword>
<organism evidence="2 3">
    <name type="scientific">Smittium culicis</name>
    <dbReference type="NCBI Taxonomy" id="133412"/>
    <lineage>
        <taxon>Eukaryota</taxon>
        <taxon>Fungi</taxon>
        <taxon>Fungi incertae sedis</taxon>
        <taxon>Zoopagomycota</taxon>
        <taxon>Kickxellomycotina</taxon>
        <taxon>Harpellomycetes</taxon>
        <taxon>Harpellales</taxon>
        <taxon>Legeriomycetaceae</taxon>
        <taxon>Smittium</taxon>
    </lineage>
</organism>
<gene>
    <name evidence="2" type="ORF">AYI69_g720</name>
</gene>
<evidence type="ECO:0000256" key="1">
    <source>
        <dbReference type="SAM" id="MobiDB-lite"/>
    </source>
</evidence>
<feature type="compositionally biased region" description="Polar residues" evidence="1">
    <location>
        <begin position="192"/>
        <end position="203"/>
    </location>
</feature>
<feature type="region of interest" description="Disordered" evidence="1">
    <location>
        <begin position="132"/>
        <end position="219"/>
    </location>
</feature>
<reference evidence="3" key="1">
    <citation type="submission" date="2017-01" db="EMBL/GenBank/DDBJ databases">
        <authorList>
            <person name="Wang Y."/>
            <person name="White M."/>
            <person name="Kvist S."/>
            <person name="Moncalvo J.-M."/>
        </authorList>
    </citation>
    <scope>NUCLEOTIDE SEQUENCE [LARGE SCALE GENOMIC DNA]</scope>
    <source>
        <strain evidence="3">ID-206-W2</strain>
    </source>
</reference>
<feature type="compositionally biased region" description="Low complexity" evidence="1">
    <location>
        <begin position="209"/>
        <end position="219"/>
    </location>
</feature>
<dbReference type="AlphaFoldDB" id="A0A1R1YS79"/>
<feature type="compositionally biased region" description="Polar residues" evidence="1">
    <location>
        <begin position="62"/>
        <end position="91"/>
    </location>
</feature>
<feature type="compositionally biased region" description="Polar residues" evidence="1">
    <location>
        <begin position="11"/>
        <end position="51"/>
    </location>
</feature>
<dbReference type="Proteomes" id="UP000187429">
    <property type="component" value="Unassembled WGS sequence"/>
</dbReference>
<protein>
    <submittedName>
        <fullName evidence="2">Uncharacterized protein</fullName>
    </submittedName>
</protein>
<feature type="compositionally biased region" description="Low complexity" evidence="1">
    <location>
        <begin position="160"/>
        <end position="187"/>
    </location>
</feature>
<dbReference type="EMBL" id="LSSM01000191">
    <property type="protein sequence ID" value="OMJ29759.1"/>
    <property type="molecule type" value="Genomic_DNA"/>
</dbReference>
<name>A0A1R1YS79_9FUNG</name>
<comment type="caution">
    <text evidence="2">The sequence shown here is derived from an EMBL/GenBank/DDBJ whole genome shotgun (WGS) entry which is preliminary data.</text>
</comment>
<evidence type="ECO:0000313" key="2">
    <source>
        <dbReference type="EMBL" id="OMJ29759.1"/>
    </source>
</evidence>
<feature type="region of interest" description="Disordered" evidence="1">
    <location>
        <begin position="1"/>
        <end position="112"/>
    </location>
</feature>